<evidence type="ECO:0000313" key="3">
    <source>
        <dbReference type="Proteomes" id="UP000189810"/>
    </source>
</evidence>
<dbReference type="Pfam" id="PF10135">
    <property type="entry name" value="Rod-binding"/>
    <property type="match status" value="1"/>
</dbReference>
<accession>A0A1M6TIQ4</accession>
<dbReference type="EMBL" id="LT670846">
    <property type="protein sequence ID" value="SHK56789.1"/>
    <property type="molecule type" value="Genomic_DNA"/>
</dbReference>
<evidence type="ECO:0000259" key="1">
    <source>
        <dbReference type="Pfam" id="PF10135"/>
    </source>
</evidence>
<reference evidence="2 3" key="1">
    <citation type="submission" date="2016-11" db="EMBL/GenBank/DDBJ databases">
        <authorList>
            <person name="Jaros S."/>
            <person name="Januszkiewicz K."/>
            <person name="Wedrychowicz H."/>
        </authorList>
    </citation>
    <scope>NUCLEOTIDE SEQUENCE [LARGE SCALE GENOMIC DNA]</scope>
    <source>
        <strain evidence="2 3">DSM 19557</strain>
    </source>
</reference>
<gene>
    <name evidence="2" type="ORF">SAMN05444391_1478</name>
</gene>
<organism evidence="2 3">
    <name type="scientific">Thermocrinis minervae</name>
    <dbReference type="NCBI Taxonomy" id="381751"/>
    <lineage>
        <taxon>Bacteria</taxon>
        <taxon>Pseudomonadati</taxon>
        <taxon>Aquificota</taxon>
        <taxon>Aquificia</taxon>
        <taxon>Aquificales</taxon>
        <taxon>Aquificaceae</taxon>
        <taxon>Thermocrinis</taxon>
    </lineage>
</organism>
<proteinExistence type="predicted"/>
<dbReference type="STRING" id="381751.SAMN05444391_1478"/>
<evidence type="ECO:0000313" key="2">
    <source>
        <dbReference type="EMBL" id="SHK56789.1"/>
    </source>
</evidence>
<feature type="domain" description="Flagellar protein FlgJ N-terminal" evidence="1">
    <location>
        <begin position="46"/>
        <end position="80"/>
    </location>
</feature>
<dbReference type="AlphaFoldDB" id="A0A1M6TIQ4"/>
<dbReference type="OrthoDB" id="15315at2"/>
<dbReference type="Proteomes" id="UP000189810">
    <property type="component" value="Chromosome I"/>
</dbReference>
<protein>
    <submittedName>
        <fullName evidence="2">Rod binding protein</fullName>
    </submittedName>
</protein>
<sequence length="88" mass="10203">MKIDFILPSSNYLDTVKRDKKELAKEFEAILLKEFLKEGLKPVLENKSFQERMYYDSFIDSLSRKLAEAGGVGIAKMILKSIKDEKDR</sequence>
<keyword evidence="3" id="KW-1185">Reference proteome</keyword>
<dbReference type="InterPro" id="IPR019301">
    <property type="entry name" value="Flagellar_prot_FlgJ_N"/>
</dbReference>
<dbReference type="RefSeq" id="WP_079654555.1">
    <property type="nucleotide sequence ID" value="NZ_LT670846.1"/>
</dbReference>
<name>A0A1M6TIQ4_9AQUI</name>